<dbReference type="RefSeq" id="WP_034352871.1">
    <property type="nucleotide sequence ID" value="NZ_JRPR02000002.1"/>
</dbReference>
<evidence type="ECO:0000256" key="1">
    <source>
        <dbReference type="SAM" id="Phobius"/>
    </source>
</evidence>
<protein>
    <submittedName>
        <fullName evidence="2">Uncharacterized protein</fullName>
    </submittedName>
</protein>
<accession>A0A4U8TAQ5</accession>
<keyword evidence="3" id="KW-1185">Reference proteome</keyword>
<evidence type="ECO:0000313" key="3">
    <source>
        <dbReference type="Proteomes" id="UP000029733"/>
    </source>
</evidence>
<proteinExistence type="predicted"/>
<organism evidence="2 3">
    <name type="scientific">Helicobacter jaachi</name>
    <dbReference type="NCBI Taxonomy" id="1677920"/>
    <lineage>
        <taxon>Bacteria</taxon>
        <taxon>Pseudomonadati</taxon>
        <taxon>Campylobacterota</taxon>
        <taxon>Epsilonproteobacteria</taxon>
        <taxon>Campylobacterales</taxon>
        <taxon>Helicobacteraceae</taxon>
        <taxon>Helicobacter</taxon>
    </lineage>
</organism>
<dbReference type="EMBL" id="JRPR02000002">
    <property type="protein sequence ID" value="TLD96764.1"/>
    <property type="molecule type" value="Genomic_DNA"/>
</dbReference>
<sequence length="194" mass="22909">MNNSDFRTDFAIKNFVWFLLFAAICVFCISKMLLPQIEAYKKQAIENKKSKATLTQIEKDYQAVLSQLQNVAIQNYPLLTNLHNIGDENKLLALLQDYFIEVEIKKLDSTKEQDILSTRYQINGYAQNTQKIEDFIVWVNTMPYFARVELPIKMEFDEKSKYMRFVIILSLKQSIYKEHQIILDNALRFDNFKP</sequence>
<evidence type="ECO:0000313" key="2">
    <source>
        <dbReference type="EMBL" id="TLD96764.1"/>
    </source>
</evidence>
<keyword evidence="1" id="KW-0812">Transmembrane</keyword>
<dbReference type="OrthoDB" id="5322887at2"/>
<gene>
    <name evidence="2" type="ORF">LS71_003940</name>
</gene>
<comment type="caution">
    <text evidence="2">The sequence shown here is derived from an EMBL/GenBank/DDBJ whole genome shotgun (WGS) entry which is preliminary data.</text>
</comment>
<dbReference type="STRING" id="1677920.LS71_01860"/>
<dbReference type="Proteomes" id="UP000029733">
    <property type="component" value="Unassembled WGS sequence"/>
</dbReference>
<dbReference type="AlphaFoldDB" id="A0A4U8TAQ5"/>
<feature type="transmembrane region" description="Helical" evidence="1">
    <location>
        <begin position="15"/>
        <end position="34"/>
    </location>
</feature>
<keyword evidence="1" id="KW-1133">Transmembrane helix</keyword>
<name>A0A4U8TAQ5_9HELI</name>
<reference evidence="2 3" key="1">
    <citation type="journal article" date="2014" name="Genome Announc.">
        <title>Draft genome sequences of eight enterohepatic helicobacter species isolated from both laboratory and wild rodents.</title>
        <authorList>
            <person name="Sheh A."/>
            <person name="Shen Z."/>
            <person name="Fox J.G."/>
        </authorList>
    </citation>
    <scope>NUCLEOTIDE SEQUENCE [LARGE SCALE GENOMIC DNA]</scope>
    <source>
        <strain evidence="2 3">MIT 09-6949</strain>
    </source>
</reference>
<keyword evidence="1" id="KW-0472">Membrane</keyword>